<evidence type="ECO:0000256" key="4">
    <source>
        <dbReference type="ARBA" id="ARBA00022857"/>
    </source>
</evidence>
<dbReference type="InterPro" id="IPR001155">
    <property type="entry name" value="OxRdtase_FMN_N"/>
</dbReference>
<keyword evidence="4" id="KW-0521">NADP</keyword>
<dbReference type="Pfam" id="PF00724">
    <property type="entry name" value="Oxidored_FMN"/>
    <property type="match status" value="1"/>
</dbReference>
<keyword evidence="5" id="KW-0560">Oxidoreductase</keyword>
<gene>
    <name evidence="7" type="ordered locus">AciPR4_2748</name>
</gene>
<evidence type="ECO:0000256" key="2">
    <source>
        <dbReference type="ARBA" id="ARBA00022630"/>
    </source>
</evidence>
<dbReference type="STRING" id="401053.AciPR4_2748"/>
<dbReference type="PANTHER" id="PTHR43303">
    <property type="entry name" value="NADPH DEHYDROGENASE C23G7.10C-RELATED"/>
    <property type="match status" value="1"/>
</dbReference>
<dbReference type="GO" id="GO:0050661">
    <property type="term" value="F:NADP binding"/>
    <property type="evidence" value="ECO:0007669"/>
    <property type="project" value="InterPro"/>
</dbReference>
<evidence type="ECO:0000256" key="1">
    <source>
        <dbReference type="ARBA" id="ARBA00001917"/>
    </source>
</evidence>
<dbReference type="PANTHER" id="PTHR43303:SF4">
    <property type="entry name" value="NADPH DEHYDROGENASE C23G7.10C-RELATED"/>
    <property type="match status" value="1"/>
</dbReference>
<evidence type="ECO:0000313" key="8">
    <source>
        <dbReference type="Proteomes" id="UP000006844"/>
    </source>
</evidence>
<evidence type="ECO:0000259" key="6">
    <source>
        <dbReference type="Pfam" id="PF00724"/>
    </source>
</evidence>
<evidence type="ECO:0000256" key="3">
    <source>
        <dbReference type="ARBA" id="ARBA00022643"/>
    </source>
</evidence>
<feature type="domain" description="NADH:flavin oxidoreductase/NADH oxidase N-terminal" evidence="6">
    <location>
        <begin position="22"/>
        <end position="367"/>
    </location>
</feature>
<dbReference type="HOGENOM" id="CLU_012153_2_0_0"/>
<keyword evidence="2" id="KW-0285">Flavoprotein</keyword>
<dbReference type="Proteomes" id="UP000006844">
    <property type="component" value="Chromosome"/>
</dbReference>
<keyword evidence="8" id="KW-1185">Reference proteome</keyword>
<organism evidence="7 8">
    <name type="scientific">Terriglobus saanensis (strain ATCC BAA-1853 / DSM 23119 / SP1PR4)</name>
    <dbReference type="NCBI Taxonomy" id="401053"/>
    <lineage>
        <taxon>Bacteria</taxon>
        <taxon>Pseudomonadati</taxon>
        <taxon>Acidobacteriota</taxon>
        <taxon>Terriglobia</taxon>
        <taxon>Terriglobales</taxon>
        <taxon>Acidobacteriaceae</taxon>
        <taxon>Terriglobus</taxon>
    </lineage>
</organism>
<protein>
    <submittedName>
        <fullName evidence="7">NADH:flavin oxidoreductase/NADH oxidase</fullName>
    </submittedName>
</protein>
<dbReference type="InterPro" id="IPR044152">
    <property type="entry name" value="YqjM-like"/>
</dbReference>
<dbReference type="eggNOG" id="COG1902">
    <property type="taxonomic scope" value="Bacteria"/>
</dbReference>
<dbReference type="SUPFAM" id="SSF51395">
    <property type="entry name" value="FMN-linked oxidoreductases"/>
    <property type="match status" value="1"/>
</dbReference>
<dbReference type="AlphaFoldDB" id="E8V2P7"/>
<dbReference type="KEGG" id="tsa:AciPR4_2748"/>
<evidence type="ECO:0000313" key="7">
    <source>
        <dbReference type="EMBL" id="ADV83522.1"/>
    </source>
</evidence>
<accession>E8V2P7</accession>
<comment type="cofactor">
    <cofactor evidence="1">
        <name>FMN</name>
        <dbReference type="ChEBI" id="CHEBI:58210"/>
    </cofactor>
</comment>
<dbReference type="EMBL" id="CP002467">
    <property type="protein sequence ID" value="ADV83522.1"/>
    <property type="molecule type" value="Genomic_DNA"/>
</dbReference>
<dbReference type="InterPro" id="IPR013785">
    <property type="entry name" value="Aldolase_TIM"/>
</dbReference>
<proteinExistence type="predicted"/>
<evidence type="ECO:0000256" key="5">
    <source>
        <dbReference type="ARBA" id="ARBA00023002"/>
    </source>
</evidence>
<sequence>MGPTNLPSLWNIQQVMATAPNDLFSPLAQRSVTFPNRVVVSPMCQYSYTDGISDDWQFVHLGSRAVGGAGTVFTEAAAVSPEGRITLGDLGIWTDTHIAPLARINAFVKAQGAVPAIQLAHAGRKASMAKPWDVPSRAVPVNEGGWLTVGPTTERFSETYPTPSALDRSGMDKIVADFAAATQRSAAAGFLLAEVHAAHGYLLHEFLSPLSNTRTDEYGGSLENRARFPLEIVRTVRANFPAELPVWVRLSVTDWIDPSKNIPTGGLTVEDSIAFARLLKAEGIDLVDCSSGGNDPRQQIPIGAGYQVAFADRIRREAGIPTGAVGMITAPEQADQIVRTGQADVVLLARELLRDPYWPLHAAEALHKPASWPVQYERAAHGKVERREPLKY</sequence>
<dbReference type="GO" id="GO:0010181">
    <property type="term" value="F:FMN binding"/>
    <property type="evidence" value="ECO:0007669"/>
    <property type="project" value="InterPro"/>
</dbReference>
<reference evidence="7 8" key="1">
    <citation type="journal article" date="2012" name="Stand. Genomic Sci.">
        <title>Complete genome sequence of Terriglobus saanensis type strain SP1PR4(T), an Acidobacteria from tundra soil.</title>
        <authorList>
            <person name="Rawat S.R."/>
            <person name="Mannisto M.K."/>
            <person name="Starovoytov V."/>
            <person name="Goodwin L."/>
            <person name="Nolan M."/>
            <person name="Hauser L."/>
            <person name="Land M."/>
            <person name="Davenport K.W."/>
            <person name="Woyke T."/>
            <person name="Haggblom M.M."/>
        </authorList>
    </citation>
    <scope>NUCLEOTIDE SEQUENCE</scope>
    <source>
        <strain evidence="8">ATCC BAA-1853 / DSM 23119 / SP1PR4</strain>
    </source>
</reference>
<dbReference type="CDD" id="cd02932">
    <property type="entry name" value="OYE_YqiM_FMN"/>
    <property type="match status" value="1"/>
</dbReference>
<keyword evidence="3" id="KW-0288">FMN</keyword>
<dbReference type="GO" id="GO:0003959">
    <property type="term" value="F:NADPH dehydrogenase activity"/>
    <property type="evidence" value="ECO:0007669"/>
    <property type="project" value="InterPro"/>
</dbReference>
<name>E8V2P7_TERSS</name>
<dbReference type="Gene3D" id="3.20.20.70">
    <property type="entry name" value="Aldolase class I"/>
    <property type="match status" value="1"/>
</dbReference>